<dbReference type="EMBL" id="CP036317">
    <property type="protein sequence ID" value="QDV15580.1"/>
    <property type="molecule type" value="Genomic_DNA"/>
</dbReference>
<evidence type="ECO:0000256" key="3">
    <source>
        <dbReference type="PROSITE-ProRule" id="PRU00023"/>
    </source>
</evidence>
<dbReference type="Gene3D" id="1.25.40.20">
    <property type="entry name" value="Ankyrin repeat-containing domain"/>
    <property type="match status" value="1"/>
</dbReference>
<sequence>MDLFDALENHDLQLLGKLLAEGENPNRPQSDSPTWVPLKSAIEELADGGPLEAVTLLLRYGADVEGVREPGDSPPLIVAALNRQYEASLILLAAGADPNVRDNEGETPLTLCINNHDQRLESALRLCGATESFR</sequence>
<proteinExistence type="predicted"/>
<feature type="repeat" description="ANK" evidence="3">
    <location>
        <begin position="71"/>
        <end position="103"/>
    </location>
</feature>
<dbReference type="Pfam" id="PF12796">
    <property type="entry name" value="Ank_2"/>
    <property type="match status" value="1"/>
</dbReference>
<dbReference type="PANTHER" id="PTHR24171">
    <property type="entry name" value="ANKYRIN REPEAT DOMAIN-CONTAINING PROTEIN 39-RELATED"/>
    <property type="match status" value="1"/>
</dbReference>
<keyword evidence="1" id="KW-0677">Repeat</keyword>
<evidence type="ECO:0000256" key="1">
    <source>
        <dbReference type="ARBA" id="ARBA00022737"/>
    </source>
</evidence>
<accession>A0A518FGZ5</accession>
<evidence type="ECO:0000313" key="5">
    <source>
        <dbReference type="Proteomes" id="UP000320839"/>
    </source>
</evidence>
<reference evidence="4 5" key="1">
    <citation type="submission" date="2019-02" db="EMBL/GenBank/DDBJ databases">
        <title>Deep-cultivation of Planctomycetes and their phenomic and genomic characterization uncovers novel biology.</title>
        <authorList>
            <person name="Wiegand S."/>
            <person name="Jogler M."/>
            <person name="Boedeker C."/>
            <person name="Pinto D."/>
            <person name="Vollmers J."/>
            <person name="Rivas-Marin E."/>
            <person name="Kohn T."/>
            <person name="Peeters S.H."/>
            <person name="Heuer A."/>
            <person name="Rast P."/>
            <person name="Oberbeckmann S."/>
            <person name="Bunk B."/>
            <person name="Jeske O."/>
            <person name="Meyerdierks A."/>
            <person name="Storesund J.E."/>
            <person name="Kallscheuer N."/>
            <person name="Luecker S."/>
            <person name="Lage O.M."/>
            <person name="Pohl T."/>
            <person name="Merkel B.J."/>
            <person name="Hornburger P."/>
            <person name="Mueller R.-W."/>
            <person name="Bruemmer F."/>
            <person name="Labrenz M."/>
            <person name="Spormann A.M."/>
            <person name="Op den Camp H."/>
            <person name="Overmann J."/>
            <person name="Amann R."/>
            <person name="Jetten M.S.M."/>
            <person name="Mascher T."/>
            <person name="Medema M.H."/>
            <person name="Devos D.P."/>
            <person name="Kaster A.-K."/>
            <person name="Ovreas L."/>
            <person name="Rohde M."/>
            <person name="Galperin M.Y."/>
            <person name="Jogler C."/>
        </authorList>
    </citation>
    <scope>NUCLEOTIDE SEQUENCE [LARGE SCALE GENOMIC DNA]</scope>
    <source>
        <strain evidence="4 5">Pan153</strain>
    </source>
</reference>
<dbReference type="PROSITE" id="PS50088">
    <property type="entry name" value="ANK_REPEAT"/>
    <property type="match status" value="1"/>
</dbReference>
<keyword evidence="2 3" id="KW-0040">ANK repeat</keyword>
<dbReference type="InterPro" id="IPR002110">
    <property type="entry name" value="Ankyrin_rpt"/>
</dbReference>
<protein>
    <submittedName>
        <fullName evidence="4">Ankyrin repeats (3 copies)</fullName>
    </submittedName>
</protein>
<dbReference type="InterPro" id="IPR036770">
    <property type="entry name" value="Ankyrin_rpt-contain_sf"/>
</dbReference>
<dbReference type="AlphaFoldDB" id="A0A518FGZ5"/>
<evidence type="ECO:0000313" key="4">
    <source>
        <dbReference type="EMBL" id="QDV15580.1"/>
    </source>
</evidence>
<organism evidence="4 5">
    <name type="scientific">Gimesia panareensis</name>
    <dbReference type="NCBI Taxonomy" id="2527978"/>
    <lineage>
        <taxon>Bacteria</taxon>
        <taxon>Pseudomonadati</taxon>
        <taxon>Planctomycetota</taxon>
        <taxon>Planctomycetia</taxon>
        <taxon>Planctomycetales</taxon>
        <taxon>Planctomycetaceae</taxon>
        <taxon>Gimesia</taxon>
    </lineage>
</organism>
<dbReference type="SUPFAM" id="SSF48403">
    <property type="entry name" value="Ankyrin repeat"/>
    <property type="match status" value="1"/>
</dbReference>
<dbReference type="RefSeq" id="WP_145453656.1">
    <property type="nucleotide sequence ID" value="NZ_CP036317.1"/>
</dbReference>
<name>A0A518FGZ5_9PLAN</name>
<dbReference type="OrthoDB" id="211931at2"/>
<gene>
    <name evidence="4" type="ORF">Pan153_01940</name>
</gene>
<evidence type="ECO:0000256" key="2">
    <source>
        <dbReference type="ARBA" id="ARBA00023043"/>
    </source>
</evidence>
<dbReference type="Proteomes" id="UP000320839">
    <property type="component" value="Chromosome"/>
</dbReference>